<keyword evidence="2" id="KW-1185">Reference proteome</keyword>
<reference evidence="1 2" key="1">
    <citation type="submission" date="2020-02" db="EMBL/GenBank/DDBJ databases">
        <authorList>
            <person name="Ferguson B K."/>
        </authorList>
    </citation>
    <scope>NUCLEOTIDE SEQUENCE [LARGE SCALE GENOMIC DNA]</scope>
</reference>
<sequence length="181" mass="20946">MKFDRNGDNRITTRFQEERKSPYSEELCKFCTWIHFSIAKTNLTYDIISGSNKIKRCAAIIRLVPIKIGLSCIYQGDKKELFSRYEERNLTLADTELRKGSVHSSVVVSYSNPQSDPLIKANVHDRRSLLELASRECGTVLCTISSRQCRRRTDTKFPSVHTVLQRFPHVAHFFNCERIQS</sequence>
<organism evidence="1 2">
    <name type="scientific">Nesidiocoris tenuis</name>
    <dbReference type="NCBI Taxonomy" id="355587"/>
    <lineage>
        <taxon>Eukaryota</taxon>
        <taxon>Metazoa</taxon>
        <taxon>Ecdysozoa</taxon>
        <taxon>Arthropoda</taxon>
        <taxon>Hexapoda</taxon>
        <taxon>Insecta</taxon>
        <taxon>Pterygota</taxon>
        <taxon>Neoptera</taxon>
        <taxon>Paraneoptera</taxon>
        <taxon>Hemiptera</taxon>
        <taxon>Heteroptera</taxon>
        <taxon>Panheteroptera</taxon>
        <taxon>Cimicomorpha</taxon>
        <taxon>Miridae</taxon>
        <taxon>Dicyphina</taxon>
        <taxon>Nesidiocoris</taxon>
    </lineage>
</organism>
<evidence type="ECO:0000313" key="1">
    <source>
        <dbReference type="EMBL" id="CAB0001532.1"/>
    </source>
</evidence>
<accession>A0A6H5GF40</accession>
<proteinExistence type="predicted"/>
<evidence type="ECO:0000313" key="2">
    <source>
        <dbReference type="Proteomes" id="UP000479000"/>
    </source>
</evidence>
<name>A0A6H5GF40_9HEMI</name>
<feature type="non-terminal residue" evidence="1">
    <location>
        <position position="181"/>
    </location>
</feature>
<dbReference type="EMBL" id="CADCXU010011050">
    <property type="protein sequence ID" value="CAB0001532.1"/>
    <property type="molecule type" value="Genomic_DNA"/>
</dbReference>
<dbReference type="Proteomes" id="UP000479000">
    <property type="component" value="Unassembled WGS sequence"/>
</dbReference>
<protein>
    <submittedName>
        <fullName evidence="1">Uncharacterized protein</fullName>
    </submittedName>
</protein>
<dbReference type="AlphaFoldDB" id="A0A6H5GF40"/>
<gene>
    <name evidence="1" type="ORF">NTEN_LOCUS7319</name>
</gene>